<name>A0A2Z4Y1I1_SUMC1</name>
<reference evidence="1 2" key="1">
    <citation type="submission" date="2018-05" db="EMBL/GenBank/DDBJ databases">
        <title>A metagenomic window into the 2 km-deep terrestrial subsurface aquifer revealed taxonomically and functionally diverse microbial community comprising novel uncultured bacterial lineages.</title>
        <authorList>
            <person name="Kadnikov V.V."/>
            <person name="Mardanov A.V."/>
            <person name="Beletsky A.V."/>
            <person name="Banks D."/>
            <person name="Pimenov N.V."/>
            <person name="Frank Y.A."/>
            <person name="Karnachuk O.V."/>
            <person name="Ravin N.V."/>
        </authorList>
    </citation>
    <scope>NUCLEOTIDE SEQUENCE [LARGE SCALE GENOMIC DNA]</scope>
    <source>
        <strain evidence="1">BY</strain>
    </source>
</reference>
<organism evidence="1 2">
    <name type="scientific">Sumerlaea chitinivorans</name>
    <dbReference type="NCBI Taxonomy" id="2250252"/>
    <lineage>
        <taxon>Bacteria</taxon>
        <taxon>Candidatus Sumerlaeota</taxon>
        <taxon>Candidatus Sumerlaeia</taxon>
        <taxon>Candidatus Sumerlaeales</taxon>
        <taxon>Candidatus Sumerlaeaceae</taxon>
        <taxon>Candidatus Sumerlaea</taxon>
    </lineage>
</organism>
<sequence>MNSTRHASGKQRDLVGAWVLEGTGAIVSAVARLLRHSLGFAFCLAAI</sequence>
<gene>
    <name evidence="1" type="ORF">BRCON_0284</name>
</gene>
<dbReference type="AlphaFoldDB" id="A0A2Z4Y1I1"/>
<dbReference type="EMBL" id="CP030759">
    <property type="protein sequence ID" value="AXA35061.1"/>
    <property type="molecule type" value="Genomic_DNA"/>
</dbReference>
<dbReference type="Proteomes" id="UP000262583">
    <property type="component" value="Chromosome"/>
</dbReference>
<protein>
    <submittedName>
        <fullName evidence="1">Uncharacterized protein</fullName>
    </submittedName>
</protein>
<proteinExistence type="predicted"/>
<evidence type="ECO:0000313" key="2">
    <source>
        <dbReference type="Proteomes" id="UP000262583"/>
    </source>
</evidence>
<evidence type="ECO:0000313" key="1">
    <source>
        <dbReference type="EMBL" id="AXA35061.1"/>
    </source>
</evidence>
<accession>A0A2Z4Y1I1</accession>
<dbReference type="KEGG" id="schv:BRCON_0284"/>